<evidence type="ECO:0000256" key="5">
    <source>
        <dbReference type="SAM" id="Phobius"/>
    </source>
</evidence>
<protein>
    <recommendedName>
        <fullName evidence="6">TLC domain-containing protein</fullName>
    </recommendedName>
</protein>
<dbReference type="Pfam" id="PF03798">
    <property type="entry name" value="TRAM_LAG1_CLN8"/>
    <property type="match status" value="1"/>
</dbReference>
<keyword evidence="4 5" id="KW-0472">Membrane</keyword>
<dbReference type="GO" id="GO:0016020">
    <property type="term" value="C:membrane"/>
    <property type="evidence" value="ECO:0007669"/>
    <property type="project" value="UniProtKB-SubCell"/>
</dbReference>
<dbReference type="EMBL" id="MN739711">
    <property type="protein sequence ID" value="QHT22526.1"/>
    <property type="molecule type" value="Genomic_DNA"/>
</dbReference>
<dbReference type="AlphaFoldDB" id="A0A6C0E073"/>
<feature type="transmembrane region" description="Helical" evidence="5">
    <location>
        <begin position="107"/>
        <end position="126"/>
    </location>
</feature>
<evidence type="ECO:0000256" key="1">
    <source>
        <dbReference type="ARBA" id="ARBA00004141"/>
    </source>
</evidence>
<feature type="domain" description="TLC" evidence="6">
    <location>
        <begin position="49"/>
        <end position="169"/>
    </location>
</feature>
<evidence type="ECO:0000256" key="2">
    <source>
        <dbReference type="ARBA" id="ARBA00022692"/>
    </source>
</evidence>
<name>A0A6C0E073_9ZZZZ</name>
<comment type="subcellular location">
    <subcellularLocation>
        <location evidence="1">Membrane</location>
        <topology evidence="1">Multi-pass membrane protein</topology>
    </subcellularLocation>
</comment>
<accession>A0A6C0E073</accession>
<evidence type="ECO:0000256" key="3">
    <source>
        <dbReference type="ARBA" id="ARBA00022989"/>
    </source>
</evidence>
<feature type="transmembrane region" description="Helical" evidence="5">
    <location>
        <begin position="28"/>
        <end position="47"/>
    </location>
</feature>
<feature type="transmembrane region" description="Helical" evidence="5">
    <location>
        <begin position="54"/>
        <end position="73"/>
    </location>
</feature>
<organism evidence="7">
    <name type="scientific">viral metagenome</name>
    <dbReference type="NCBI Taxonomy" id="1070528"/>
    <lineage>
        <taxon>unclassified sequences</taxon>
        <taxon>metagenomes</taxon>
        <taxon>organismal metagenomes</taxon>
    </lineage>
</organism>
<evidence type="ECO:0000256" key="4">
    <source>
        <dbReference type="ARBA" id="ARBA00023136"/>
    </source>
</evidence>
<feature type="transmembrane region" description="Helical" evidence="5">
    <location>
        <begin position="79"/>
        <end position="100"/>
    </location>
</feature>
<reference evidence="7" key="1">
    <citation type="journal article" date="2020" name="Nature">
        <title>Giant virus diversity and host interactions through global metagenomics.</title>
        <authorList>
            <person name="Schulz F."/>
            <person name="Roux S."/>
            <person name="Paez-Espino D."/>
            <person name="Jungbluth S."/>
            <person name="Walsh D.A."/>
            <person name="Denef V.J."/>
            <person name="McMahon K.D."/>
            <person name="Konstantinidis K.T."/>
            <person name="Eloe-Fadrosh E.A."/>
            <person name="Kyrpides N.C."/>
            <person name="Woyke T."/>
        </authorList>
    </citation>
    <scope>NUCLEOTIDE SEQUENCE</scope>
    <source>
        <strain evidence="7">GVMAG-M-3300023179-111</strain>
    </source>
</reference>
<evidence type="ECO:0000313" key="7">
    <source>
        <dbReference type="EMBL" id="QHT22526.1"/>
    </source>
</evidence>
<evidence type="ECO:0000259" key="6">
    <source>
        <dbReference type="Pfam" id="PF03798"/>
    </source>
</evidence>
<sequence length="178" mass="21498">MLPLIEKIRDYSSFGIACTSSIMYFYNLPLNSISNIIATYLFIDLFINRKLDIYIHHAFGLLLYSFIYINKLTHETENIIMKPFVMLEISSVFYSFFYLYPNHYKTFTRLMFFSTFFYYRIYKYYFAVITNKEINKIINSTGTISILQSYTAIYGLYILNIYWFIKILKILKNNIFYK</sequence>
<proteinExistence type="predicted"/>
<keyword evidence="3 5" id="KW-1133">Transmembrane helix</keyword>
<keyword evidence="2 5" id="KW-0812">Transmembrane</keyword>
<dbReference type="InterPro" id="IPR006634">
    <property type="entry name" value="TLC-dom"/>
</dbReference>
<feature type="transmembrane region" description="Helical" evidence="5">
    <location>
        <begin position="146"/>
        <end position="165"/>
    </location>
</feature>